<dbReference type="GO" id="GO:0016209">
    <property type="term" value="F:antioxidant activity"/>
    <property type="evidence" value="ECO:0007669"/>
    <property type="project" value="InterPro"/>
</dbReference>
<evidence type="ECO:0000313" key="3">
    <source>
        <dbReference type="EMBL" id="SCB85097.1"/>
    </source>
</evidence>
<dbReference type="Pfam" id="PF00578">
    <property type="entry name" value="AhpC-TSA"/>
    <property type="match status" value="1"/>
</dbReference>
<dbReference type="InterPro" id="IPR000866">
    <property type="entry name" value="AhpC/TSA"/>
</dbReference>
<keyword evidence="4" id="KW-1185">Reference proteome</keyword>
<feature type="chain" id="PRO_5008688305" evidence="1">
    <location>
        <begin position="22"/>
        <end position="167"/>
    </location>
</feature>
<dbReference type="OrthoDB" id="662072at2"/>
<dbReference type="SUPFAM" id="SSF52833">
    <property type="entry name" value="Thioredoxin-like"/>
    <property type="match status" value="1"/>
</dbReference>
<evidence type="ECO:0000259" key="2">
    <source>
        <dbReference type="PROSITE" id="PS51352"/>
    </source>
</evidence>
<dbReference type="AlphaFoldDB" id="A0A1C3ZRM1"/>
<dbReference type="Gene3D" id="3.40.30.10">
    <property type="entry name" value="Glutaredoxin"/>
    <property type="match status" value="1"/>
</dbReference>
<reference evidence="3 4" key="1">
    <citation type="submission" date="2016-08" db="EMBL/GenBank/DDBJ databases">
        <authorList>
            <person name="Seilhamer J.J."/>
        </authorList>
    </citation>
    <scope>NUCLEOTIDE SEQUENCE [LARGE SCALE GENOMIC DNA]</scope>
    <source>
        <strain evidence="3 4">A37T2</strain>
    </source>
</reference>
<evidence type="ECO:0000256" key="1">
    <source>
        <dbReference type="SAM" id="SignalP"/>
    </source>
</evidence>
<keyword evidence="1" id="KW-0732">Signal</keyword>
<gene>
    <name evidence="3" type="ORF">GA0116948_101524</name>
</gene>
<dbReference type="GO" id="GO:0016491">
    <property type="term" value="F:oxidoreductase activity"/>
    <property type="evidence" value="ECO:0007669"/>
    <property type="project" value="InterPro"/>
</dbReference>
<proteinExistence type="predicted"/>
<accession>A0A1C3ZRM1</accession>
<dbReference type="RefSeq" id="WP_089708666.1">
    <property type="nucleotide sequence ID" value="NZ_FMAR01000001.1"/>
</dbReference>
<dbReference type="STRING" id="1335309.GA0116948_101524"/>
<feature type="domain" description="Thioredoxin" evidence="2">
    <location>
        <begin position="31"/>
        <end position="167"/>
    </location>
</feature>
<dbReference type="InterPro" id="IPR036249">
    <property type="entry name" value="Thioredoxin-like_sf"/>
</dbReference>
<dbReference type="EMBL" id="FMAR01000001">
    <property type="protein sequence ID" value="SCB85097.1"/>
    <property type="molecule type" value="Genomic_DNA"/>
</dbReference>
<organism evidence="3 4">
    <name type="scientific">Chitinophaga costaii</name>
    <dbReference type="NCBI Taxonomy" id="1335309"/>
    <lineage>
        <taxon>Bacteria</taxon>
        <taxon>Pseudomonadati</taxon>
        <taxon>Bacteroidota</taxon>
        <taxon>Chitinophagia</taxon>
        <taxon>Chitinophagales</taxon>
        <taxon>Chitinophagaceae</taxon>
        <taxon>Chitinophaga</taxon>
    </lineage>
</organism>
<evidence type="ECO:0000313" key="4">
    <source>
        <dbReference type="Proteomes" id="UP000242818"/>
    </source>
</evidence>
<feature type="signal peptide" evidence="1">
    <location>
        <begin position="1"/>
        <end position="21"/>
    </location>
</feature>
<name>A0A1C3ZRM1_9BACT</name>
<dbReference type="Proteomes" id="UP000242818">
    <property type="component" value="Unassembled WGS sequence"/>
</dbReference>
<dbReference type="PROSITE" id="PS51352">
    <property type="entry name" value="THIOREDOXIN_2"/>
    <property type="match status" value="1"/>
</dbReference>
<dbReference type="InterPro" id="IPR013766">
    <property type="entry name" value="Thioredoxin_domain"/>
</dbReference>
<sequence length="167" mass="19545">MMRHLMVLCICLVMFGFSAQAQEAGASQPAYKQYPVIPAFPLTLVDGHKITKNDLKKNVQTLVFIFSVECEHCKHMTEEIEKNIDKFKNIQILMITPFQPELMKDYYNTYKIKNYPNIIMASEATRQIMYFYDLHYFPGLYIYNKKGQFVKGWEGTARLDSLTAYLK</sequence>
<protein>
    <submittedName>
        <fullName evidence="3">Cytochrome oxidase Cu insertion factor, SCO1/SenC/PrrC family</fullName>
    </submittedName>
</protein>